<evidence type="ECO:0000256" key="2">
    <source>
        <dbReference type="SAM" id="SignalP"/>
    </source>
</evidence>
<dbReference type="AlphaFoldDB" id="A0A0M6WKE4"/>
<dbReference type="Proteomes" id="UP000049979">
    <property type="component" value="Unassembled WGS sequence"/>
</dbReference>
<dbReference type="STRING" id="301302.ERS852420_02174"/>
<dbReference type="OrthoDB" id="8894819at2"/>
<evidence type="ECO:0000256" key="1">
    <source>
        <dbReference type="SAM" id="Phobius"/>
    </source>
</evidence>
<feature type="transmembrane region" description="Helical" evidence="1">
    <location>
        <begin position="251"/>
        <end position="269"/>
    </location>
</feature>
<keyword evidence="1" id="KW-0472">Membrane</keyword>
<proteinExistence type="predicted"/>
<sequence>MKNILKIMLMMITIFTIAGSAVYAAEIPVSDQDQLITSRDWTEISNLQDEMKKEEPDATIDYDKALKVYVDCNLIKLQTADTKKLTSALESANYVWVIPFKMEKTYGMFTVAKGLPLSEEAKSVLTKAEQEEVKNHAGKWMITETAEHTVEPYYDILLEKREALSDCTRVVLVGSQPGMRQPVALGMDDETARIWISLGYQYPVMEKIPETQNVESGVYSFDSVAEISDTYIEDSEVSTGAGVQSRSSMKYVAGIGIIVIGSILILSVLKKKKLEDYE</sequence>
<name>A0A0M6WKE4_9FIRM</name>
<reference evidence="4 6" key="3">
    <citation type="journal article" date="2019" name="Nat. Med.">
        <title>A library of human gut bacterial isolates paired with longitudinal multiomics data enables mechanistic microbiome research.</title>
        <authorList>
            <person name="Poyet M."/>
            <person name="Groussin M."/>
            <person name="Gibbons S.M."/>
            <person name="Avila-Pacheco J."/>
            <person name="Jiang X."/>
            <person name="Kearney S.M."/>
            <person name="Perrotta A.R."/>
            <person name="Berdy B."/>
            <person name="Zhao S."/>
            <person name="Lieberman T.D."/>
            <person name="Swanson P.K."/>
            <person name="Smith M."/>
            <person name="Roesemann S."/>
            <person name="Alexander J.E."/>
            <person name="Rich S.A."/>
            <person name="Livny J."/>
            <person name="Vlamakis H."/>
            <person name="Clish C."/>
            <person name="Bullock K."/>
            <person name="Deik A."/>
            <person name="Scott J."/>
            <person name="Pierce K.A."/>
            <person name="Xavier R.J."/>
            <person name="Alm E.J."/>
        </authorList>
    </citation>
    <scope>NUCLEOTIDE SEQUENCE [LARGE SCALE GENOMIC DNA]</scope>
    <source>
        <strain evidence="4 6">BIOML-A1</strain>
    </source>
</reference>
<evidence type="ECO:0000313" key="3">
    <source>
        <dbReference type="EMBL" id="CRL36243.1"/>
    </source>
</evidence>
<reference evidence="3" key="1">
    <citation type="submission" date="2015-05" db="EMBL/GenBank/DDBJ databases">
        <authorList>
            <person name="Wang D.B."/>
            <person name="Wang M."/>
        </authorList>
    </citation>
    <scope>NUCLEOTIDE SEQUENCE [LARGE SCALE GENOMIC DNA]</scope>
    <source>
        <strain evidence="3">M72</strain>
    </source>
</reference>
<reference evidence="5" key="2">
    <citation type="submission" date="2015-05" db="EMBL/GenBank/DDBJ databases">
        <authorList>
            <consortium name="Pathogen Informatics"/>
        </authorList>
    </citation>
    <scope>NUCLEOTIDE SEQUENCE [LARGE SCALE GENOMIC DNA]</scope>
    <source>
        <strain evidence="5">M72</strain>
    </source>
</reference>
<dbReference type="RefSeq" id="WP_055067494.1">
    <property type="nucleotide sequence ID" value="NZ_CP173697.1"/>
</dbReference>
<keyword evidence="1" id="KW-0812">Transmembrane</keyword>
<protein>
    <submittedName>
        <fullName evidence="3">Uncharacterized protein</fullName>
    </submittedName>
</protein>
<dbReference type="EMBL" id="CVRR01000011">
    <property type="protein sequence ID" value="CRL36243.1"/>
    <property type="molecule type" value="Genomic_DNA"/>
</dbReference>
<feature type="chain" id="PRO_5041793770" evidence="2">
    <location>
        <begin position="25"/>
        <end position="278"/>
    </location>
</feature>
<dbReference type="EMBL" id="WNAL01000003">
    <property type="protein sequence ID" value="MTR80547.1"/>
    <property type="molecule type" value="Genomic_DNA"/>
</dbReference>
<evidence type="ECO:0000313" key="4">
    <source>
        <dbReference type="EMBL" id="MTR80547.1"/>
    </source>
</evidence>
<gene>
    <name evidence="4" type="ORF">GMD30_02250</name>
    <name evidence="3" type="ORF">M72_25811</name>
</gene>
<keyword evidence="1" id="KW-1133">Transmembrane helix</keyword>
<dbReference type="Proteomes" id="UP000446657">
    <property type="component" value="Unassembled WGS sequence"/>
</dbReference>
<keyword evidence="5" id="KW-1185">Reference proteome</keyword>
<evidence type="ECO:0000313" key="6">
    <source>
        <dbReference type="Proteomes" id="UP000446657"/>
    </source>
</evidence>
<feature type="signal peptide" evidence="2">
    <location>
        <begin position="1"/>
        <end position="24"/>
    </location>
</feature>
<keyword evidence="2" id="KW-0732">Signal</keyword>
<evidence type="ECO:0000313" key="5">
    <source>
        <dbReference type="Proteomes" id="UP000049979"/>
    </source>
</evidence>
<organism evidence="3 5">
    <name type="scientific">Roseburia faecis</name>
    <dbReference type="NCBI Taxonomy" id="301302"/>
    <lineage>
        <taxon>Bacteria</taxon>
        <taxon>Bacillati</taxon>
        <taxon>Bacillota</taxon>
        <taxon>Clostridia</taxon>
        <taxon>Lachnospirales</taxon>
        <taxon>Lachnospiraceae</taxon>
        <taxon>Roseburia</taxon>
    </lineage>
</organism>
<accession>A0A0M6WKE4</accession>